<evidence type="ECO:0000256" key="17">
    <source>
        <dbReference type="SAM" id="MobiDB-lite"/>
    </source>
</evidence>
<dbReference type="PANTHER" id="PTHR14269">
    <property type="entry name" value="CDP-DIACYLGLYCEROL--GLYCEROL-3-PHOSPHATE 3-PHOSPHATIDYLTRANSFERASE-RELATED"/>
    <property type="match status" value="1"/>
</dbReference>
<keyword evidence="20" id="KW-1185">Reference proteome</keyword>
<evidence type="ECO:0000313" key="19">
    <source>
        <dbReference type="EMBL" id="EDM78897.1"/>
    </source>
</evidence>
<keyword evidence="6" id="KW-0444">Lipid biosynthesis</keyword>
<reference evidence="19 20" key="1">
    <citation type="submission" date="2007-06" db="EMBL/GenBank/DDBJ databases">
        <authorList>
            <person name="Shimkets L."/>
            <person name="Ferriera S."/>
            <person name="Johnson J."/>
            <person name="Kravitz S."/>
            <person name="Beeson K."/>
            <person name="Sutton G."/>
            <person name="Rogers Y.-H."/>
            <person name="Friedman R."/>
            <person name="Frazier M."/>
            <person name="Venter J.C."/>
        </authorList>
    </citation>
    <scope>NUCLEOTIDE SEQUENCE [LARGE SCALE GENOMIC DNA]</scope>
    <source>
        <strain evidence="19 20">SIR-1</strain>
    </source>
</reference>
<evidence type="ECO:0000256" key="2">
    <source>
        <dbReference type="ARBA" id="ARBA00005042"/>
    </source>
</evidence>
<evidence type="ECO:0000313" key="20">
    <source>
        <dbReference type="Proteomes" id="UP000005801"/>
    </source>
</evidence>
<evidence type="ECO:0000256" key="6">
    <source>
        <dbReference type="ARBA" id="ARBA00022516"/>
    </source>
</evidence>
<evidence type="ECO:0000256" key="16">
    <source>
        <dbReference type="RuleBase" id="RU003750"/>
    </source>
</evidence>
<dbReference type="EMBL" id="ABCS01000025">
    <property type="protein sequence ID" value="EDM78897.1"/>
    <property type="molecule type" value="Genomic_DNA"/>
</dbReference>
<keyword evidence="7 16" id="KW-0808">Transferase</keyword>
<dbReference type="EC" id="2.7.8.5" evidence="4 15"/>
<evidence type="ECO:0000256" key="15">
    <source>
        <dbReference type="NCBIfam" id="TIGR00560"/>
    </source>
</evidence>
<feature type="region of interest" description="Disordered" evidence="17">
    <location>
        <begin position="1"/>
        <end position="23"/>
    </location>
</feature>
<comment type="subcellular location">
    <subcellularLocation>
        <location evidence="1">Membrane</location>
        <topology evidence="1">Multi-pass membrane protein</topology>
    </subcellularLocation>
</comment>
<dbReference type="PANTHER" id="PTHR14269:SF62">
    <property type="entry name" value="CDP-DIACYLGLYCEROL--GLYCEROL-3-PHOSPHATE 3-PHOSPHATIDYLTRANSFERASE 1, CHLOROPLASTIC"/>
    <property type="match status" value="1"/>
</dbReference>
<evidence type="ECO:0000256" key="14">
    <source>
        <dbReference type="ARBA" id="ARBA00048586"/>
    </source>
</evidence>
<keyword evidence="13" id="KW-1208">Phospholipid metabolism</keyword>
<dbReference type="AlphaFoldDB" id="A6G5F4"/>
<evidence type="ECO:0000256" key="5">
    <source>
        <dbReference type="ARBA" id="ARBA00014944"/>
    </source>
</evidence>
<evidence type="ECO:0000256" key="7">
    <source>
        <dbReference type="ARBA" id="ARBA00022679"/>
    </source>
</evidence>
<organism evidence="19 20">
    <name type="scientific">Plesiocystis pacifica SIR-1</name>
    <dbReference type="NCBI Taxonomy" id="391625"/>
    <lineage>
        <taxon>Bacteria</taxon>
        <taxon>Pseudomonadati</taxon>
        <taxon>Myxococcota</taxon>
        <taxon>Polyangia</taxon>
        <taxon>Nannocystales</taxon>
        <taxon>Nannocystaceae</taxon>
        <taxon>Plesiocystis</taxon>
    </lineage>
</organism>
<proteinExistence type="inferred from homology"/>
<evidence type="ECO:0000256" key="3">
    <source>
        <dbReference type="ARBA" id="ARBA00010441"/>
    </source>
</evidence>
<evidence type="ECO:0000256" key="9">
    <source>
        <dbReference type="ARBA" id="ARBA00022989"/>
    </source>
</evidence>
<gene>
    <name evidence="19" type="ORF">PPSIR1_03473</name>
</gene>
<dbReference type="InterPro" id="IPR000462">
    <property type="entry name" value="CDP-OH_P_trans"/>
</dbReference>
<evidence type="ECO:0000256" key="1">
    <source>
        <dbReference type="ARBA" id="ARBA00004141"/>
    </source>
</evidence>
<evidence type="ECO:0000256" key="4">
    <source>
        <dbReference type="ARBA" id="ARBA00013170"/>
    </source>
</evidence>
<accession>A6G5F4</accession>
<dbReference type="OrthoDB" id="9796672at2"/>
<dbReference type="InterPro" id="IPR048254">
    <property type="entry name" value="CDP_ALCOHOL_P_TRANSF_CS"/>
</dbReference>
<dbReference type="PROSITE" id="PS00379">
    <property type="entry name" value="CDP_ALCOHOL_P_TRANSF"/>
    <property type="match status" value="1"/>
</dbReference>
<dbReference type="InterPro" id="IPR050324">
    <property type="entry name" value="CDP-alcohol_PTase-I"/>
</dbReference>
<dbReference type="InterPro" id="IPR004570">
    <property type="entry name" value="Phosphatidylglycerol_P_synth"/>
</dbReference>
<evidence type="ECO:0000256" key="8">
    <source>
        <dbReference type="ARBA" id="ARBA00022692"/>
    </source>
</evidence>
<feature type="transmembrane region" description="Helical" evidence="18">
    <location>
        <begin position="181"/>
        <end position="208"/>
    </location>
</feature>
<comment type="caution">
    <text evidence="19">The sequence shown here is derived from an EMBL/GenBank/DDBJ whole genome shotgun (WGS) entry which is preliminary data.</text>
</comment>
<keyword evidence="11 18" id="KW-0472">Membrane</keyword>
<comment type="similarity">
    <text evidence="3 16">Belongs to the CDP-alcohol phosphatidyltransferase class-I family.</text>
</comment>
<feature type="transmembrane region" description="Helical" evidence="18">
    <location>
        <begin position="97"/>
        <end position="116"/>
    </location>
</feature>
<keyword evidence="12" id="KW-0594">Phospholipid biosynthesis</keyword>
<dbReference type="STRING" id="391625.PPSIR1_03473"/>
<comment type="catalytic activity">
    <reaction evidence="14">
        <text>a CDP-1,2-diacyl-sn-glycerol + sn-glycerol 3-phosphate = a 1,2-diacyl-sn-glycero-3-phospho-(1'-sn-glycero-3'-phosphate) + CMP + H(+)</text>
        <dbReference type="Rhea" id="RHEA:12593"/>
        <dbReference type="ChEBI" id="CHEBI:15378"/>
        <dbReference type="ChEBI" id="CHEBI:57597"/>
        <dbReference type="ChEBI" id="CHEBI:58332"/>
        <dbReference type="ChEBI" id="CHEBI:60110"/>
        <dbReference type="ChEBI" id="CHEBI:60377"/>
        <dbReference type="EC" id="2.7.8.5"/>
    </reaction>
</comment>
<evidence type="ECO:0000256" key="18">
    <source>
        <dbReference type="SAM" id="Phobius"/>
    </source>
</evidence>
<keyword evidence="10" id="KW-0443">Lipid metabolism</keyword>
<evidence type="ECO:0000256" key="11">
    <source>
        <dbReference type="ARBA" id="ARBA00023136"/>
    </source>
</evidence>
<feature type="transmembrane region" description="Helical" evidence="18">
    <location>
        <begin position="34"/>
        <end position="56"/>
    </location>
</feature>
<feature type="transmembrane region" description="Helical" evidence="18">
    <location>
        <begin position="159"/>
        <end position="175"/>
    </location>
</feature>
<dbReference type="eggNOG" id="COG0558">
    <property type="taxonomic scope" value="Bacteria"/>
</dbReference>
<dbReference type="Pfam" id="PF01066">
    <property type="entry name" value="CDP-OH_P_transf"/>
    <property type="match status" value="1"/>
</dbReference>
<evidence type="ECO:0000256" key="13">
    <source>
        <dbReference type="ARBA" id="ARBA00023264"/>
    </source>
</evidence>
<sequence length="241" mass="25920">MSTEPKERAPASEDAGAGKNDARRPGLAAFKREILNAPNLITIGRMFMIPPVLWLVGRPEPIMGFLAMLVFLSAGGLDLLDGFLARRQGLVTFFGKFADPLADKIMVMALLVYLVAEGRIPPWLVVILLGREFYISGLRTMAINEGVEISAGAWGKAKTSFQVIGISMVLIYFPYRAPIGGVIHFFEVGMLLLYVSAALSVISAYTYTRGFITALRERDTGGEGEGETAAEVAAEGGEGAT</sequence>
<dbReference type="GO" id="GO:0008444">
    <property type="term" value="F:CDP-diacylglycerol-glycerol-3-phosphate 3-phosphatidyltransferase activity"/>
    <property type="evidence" value="ECO:0007669"/>
    <property type="project" value="UniProtKB-UniRule"/>
</dbReference>
<protein>
    <recommendedName>
        <fullName evidence="5 15">CDP-diacylglycerol--glycerol-3-phosphate 3-phosphatidyltransferase</fullName>
        <ecNumber evidence="4 15">2.7.8.5</ecNumber>
    </recommendedName>
</protein>
<evidence type="ECO:0000256" key="10">
    <source>
        <dbReference type="ARBA" id="ARBA00023098"/>
    </source>
</evidence>
<dbReference type="NCBIfam" id="TIGR00560">
    <property type="entry name" value="pgsA"/>
    <property type="match status" value="1"/>
</dbReference>
<dbReference type="GO" id="GO:0046474">
    <property type="term" value="P:glycerophospholipid biosynthetic process"/>
    <property type="evidence" value="ECO:0007669"/>
    <property type="project" value="TreeGrafter"/>
</dbReference>
<dbReference type="InterPro" id="IPR043130">
    <property type="entry name" value="CDP-OH_PTrfase_TM_dom"/>
</dbReference>
<dbReference type="Proteomes" id="UP000005801">
    <property type="component" value="Unassembled WGS sequence"/>
</dbReference>
<evidence type="ECO:0000256" key="12">
    <source>
        <dbReference type="ARBA" id="ARBA00023209"/>
    </source>
</evidence>
<keyword evidence="9 18" id="KW-1133">Transmembrane helix</keyword>
<keyword evidence="8 18" id="KW-0812">Transmembrane</keyword>
<comment type="pathway">
    <text evidence="2">Phospholipid metabolism; phosphatidylglycerol biosynthesis; phosphatidylglycerol from CDP-diacylglycerol: step 1/2.</text>
</comment>
<feature type="region of interest" description="Disordered" evidence="17">
    <location>
        <begin position="219"/>
        <end position="241"/>
    </location>
</feature>
<feature type="transmembrane region" description="Helical" evidence="18">
    <location>
        <begin position="62"/>
        <end position="85"/>
    </location>
</feature>
<dbReference type="GO" id="GO:0016020">
    <property type="term" value="C:membrane"/>
    <property type="evidence" value="ECO:0007669"/>
    <property type="project" value="UniProtKB-SubCell"/>
</dbReference>
<dbReference type="RefSeq" id="WP_006971953.1">
    <property type="nucleotide sequence ID" value="NZ_ABCS01000025.1"/>
</dbReference>
<dbReference type="Gene3D" id="1.20.120.1760">
    <property type="match status" value="1"/>
</dbReference>
<name>A6G5F4_9BACT</name>
<feature type="compositionally biased region" description="Basic and acidic residues" evidence="17">
    <location>
        <begin position="1"/>
        <end position="11"/>
    </location>
</feature>